<feature type="transmembrane region" description="Helical" evidence="5">
    <location>
        <begin position="265"/>
        <end position="285"/>
    </location>
</feature>
<accession>A0A2W7S3G9</accession>
<feature type="transmembrane region" description="Helical" evidence="5">
    <location>
        <begin position="321"/>
        <end position="342"/>
    </location>
</feature>
<feature type="transmembrane region" description="Helical" evidence="5">
    <location>
        <begin position="294"/>
        <end position="315"/>
    </location>
</feature>
<dbReference type="Proteomes" id="UP000249720">
    <property type="component" value="Unassembled WGS sequence"/>
</dbReference>
<evidence type="ECO:0000256" key="5">
    <source>
        <dbReference type="HAMAP-Rule" id="MF_00445"/>
    </source>
</evidence>
<evidence type="ECO:0000256" key="6">
    <source>
        <dbReference type="RuleBase" id="RU000320"/>
    </source>
</evidence>
<evidence type="ECO:0000256" key="2">
    <source>
        <dbReference type="ARBA" id="ARBA00022692"/>
    </source>
</evidence>
<dbReference type="GO" id="GO:0050136">
    <property type="term" value="F:NADH dehydrogenase (quinone) (non-electrogenic) activity"/>
    <property type="evidence" value="ECO:0007669"/>
    <property type="project" value="UniProtKB-UniRule"/>
</dbReference>
<dbReference type="EC" id="7.1.1.-" evidence="5"/>
<comment type="subcellular location">
    <subcellularLocation>
        <location evidence="5">Cell membrane</location>
        <topology evidence="5">Multi-pass membrane protein</topology>
    </subcellularLocation>
    <subcellularLocation>
        <location evidence="1">Endomembrane system</location>
        <topology evidence="1">Multi-pass membrane protein</topology>
    </subcellularLocation>
    <subcellularLocation>
        <location evidence="6">Membrane</location>
        <topology evidence="6">Multi-pass membrane protein</topology>
    </subcellularLocation>
</comment>
<keyword evidence="5" id="KW-1278">Translocase</keyword>
<keyword evidence="2 5" id="KW-0812">Transmembrane</keyword>
<dbReference type="NCBIfam" id="TIGR01770">
    <property type="entry name" value="NDH_I_N"/>
    <property type="match status" value="1"/>
</dbReference>
<dbReference type="GO" id="GO:0005886">
    <property type="term" value="C:plasma membrane"/>
    <property type="evidence" value="ECO:0007669"/>
    <property type="project" value="UniProtKB-SubCell"/>
</dbReference>
<dbReference type="InterPro" id="IPR001750">
    <property type="entry name" value="ND/Mrp_TM"/>
</dbReference>
<feature type="transmembrane region" description="Helical" evidence="5">
    <location>
        <begin position="12"/>
        <end position="31"/>
    </location>
</feature>
<feature type="domain" description="NADH:quinone oxidoreductase/Mrp antiporter transmembrane" evidence="7">
    <location>
        <begin position="123"/>
        <end position="401"/>
    </location>
</feature>
<dbReference type="EMBL" id="QKZV01000007">
    <property type="protein sequence ID" value="PZX61509.1"/>
    <property type="molecule type" value="Genomic_DNA"/>
</dbReference>
<dbReference type="AlphaFoldDB" id="A0A2W7S3G9"/>
<protein>
    <recommendedName>
        <fullName evidence="5">NADH-quinone oxidoreductase subunit N</fullName>
        <ecNumber evidence="5">7.1.1.-</ecNumber>
    </recommendedName>
    <alternativeName>
        <fullName evidence="5">NADH dehydrogenase I subunit N</fullName>
    </alternativeName>
    <alternativeName>
        <fullName evidence="5">NDH-1 subunit N</fullName>
    </alternativeName>
</protein>
<keyword evidence="5" id="KW-1003">Cell membrane</keyword>
<sequence>MIYYLLHNLLPFKQELLLLLGIFILLLTQIFGGKQHTEWTLQWVNLLLLIIVLAGFWPVGYNSAFSNMYQLTSLNAFEKSVLAFAAYIISLQGYNWLQRFEHTYEFYVLVLSSLLGMFCMLSSTNFLFFYIGLELSTLPLALLVNFQLNKKQSSEAAFKFIMSAAFASAILLLGISFLYGLSGSLNFNAVAAKLILNPFSLVAFLLFLAGVLFKVSVVPFHLWTADVYEGAPISVTAFLSVVSKASVLFVLLNLLFKVFYHLQSVWHIVMLILLLVTIVIGNLFALRQENFKRFMAFSSITQVGFILVAFLGNAYNASTAVVYFLVIYLFSNLAVFGVITYVENAFDKQNINEFKGLYKKNKFLSWVLLIGLFSLAGIPPTAGFFGKFFLIMSGSENLNYIPWITLAAVNLIISLYYYLRVAIVVFDNNVEFDAPTIAIPQPIKLSFIICIVGILITGVGSWIYHYIYSLTAAAF</sequence>
<comment type="function">
    <text evidence="5">NDH-1 shuttles electrons from NADH, via FMN and iron-sulfur (Fe-S) centers, to quinones in the respiratory chain. The immediate electron acceptor for the enzyme in this species is believed to be a menaquinone. Couples the redox reaction to proton translocation (for every two electrons transferred, four hydrogen ions are translocated across the cytoplasmic membrane), and thus conserves the redox energy in a proton gradient.</text>
</comment>
<dbReference type="PANTHER" id="PTHR22773">
    <property type="entry name" value="NADH DEHYDROGENASE"/>
    <property type="match status" value="1"/>
</dbReference>
<evidence type="ECO:0000259" key="7">
    <source>
        <dbReference type="Pfam" id="PF00361"/>
    </source>
</evidence>
<dbReference type="Pfam" id="PF00361">
    <property type="entry name" value="Proton_antipo_M"/>
    <property type="match status" value="1"/>
</dbReference>
<feature type="transmembrane region" description="Helical" evidence="5">
    <location>
        <begin position="400"/>
        <end position="419"/>
    </location>
</feature>
<comment type="similarity">
    <text evidence="5">Belongs to the complex I subunit 2 family.</text>
</comment>
<dbReference type="RefSeq" id="WP_111296472.1">
    <property type="nucleotide sequence ID" value="NZ_QKZV01000007.1"/>
</dbReference>
<keyword evidence="9" id="KW-1185">Reference proteome</keyword>
<evidence type="ECO:0000313" key="8">
    <source>
        <dbReference type="EMBL" id="PZX61509.1"/>
    </source>
</evidence>
<proteinExistence type="inferred from homology"/>
<dbReference type="GO" id="GO:0008137">
    <property type="term" value="F:NADH dehydrogenase (ubiquinone) activity"/>
    <property type="evidence" value="ECO:0007669"/>
    <property type="project" value="InterPro"/>
</dbReference>
<feature type="transmembrane region" description="Helical" evidence="5">
    <location>
        <begin position="80"/>
        <end position="97"/>
    </location>
</feature>
<dbReference type="InterPro" id="IPR010096">
    <property type="entry name" value="NADH-Q_OxRdtase_suN/2"/>
</dbReference>
<evidence type="ECO:0000256" key="1">
    <source>
        <dbReference type="ARBA" id="ARBA00004127"/>
    </source>
</evidence>
<evidence type="ECO:0000256" key="4">
    <source>
        <dbReference type="ARBA" id="ARBA00023136"/>
    </source>
</evidence>
<dbReference type="GO" id="GO:0042773">
    <property type="term" value="P:ATP synthesis coupled electron transport"/>
    <property type="evidence" value="ECO:0007669"/>
    <property type="project" value="InterPro"/>
</dbReference>
<feature type="transmembrane region" description="Helical" evidence="5">
    <location>
        <begin position="129"/>
        <end position="148"/>
    </location>
</feature>
<dbReference type="OrthoDB" id="9811718at2"/>
<dbReference type="GO" id="GO:0012505">
    <property type="term" value="C:endomembrane system"/>
    <property type="evidence" value="ECO:0007669"/>
    <property type="project" value="UniProtKB-SubCell"/>
</dbReference>
<name>A0A2W7S3G9_9BACT</name>
<feature type="transmembrane region" description="Helical" evidence="5">
    <location>
        <begin position="363"/>
        <end position="380"/>
    </location>
</feature>
<comment type="subunit">
    <text evidence="5">NDH-1 is composed of 14 different subunits. Subunits NuoA, H, J, K, L, M, N constitute the membrane sector of the complex.</text>
</comment>
<keyword evidence="5" id="KW-0813">Transport</keyword>
<keyword evidence="5" id="KW-0520">NAD</keyword>
<keyword evidence="4 5" id="KW-0472">Membrane</keyword>
<organism evidence="8 9">
    <name type="scientific">Hydrotalea sandarakina</name>
    <dbReference type="NCBI Taxonomy" id="1004304"/>
    <lineage>
        <taxon>Bacteria</taxon>
        <taxon>Pseudomonadati</taxon>
        <taxon>Bacteroidota</taxon>
        <taxon>Chitinophagia</taxon>
        <taxon>Chitinophagales</taxon>
        <taxon>Chitinophagaceae</taxon>
        <taxon>Hydrotalea</taxon>
    </lineage>
</organism>
<dbReference type="GO" id="GO:0048038">
    <property type="term" value="F:quinone binding"/>
    <property type="evidence" value="ECO:0007669"/>
    <property type="project" value="UniProtKB-KW"/>
</dbReference>
<comment type="caution">
    <text evidence="8">The sequence shown here is derived from an EMBL/GenBank/DDBJ whole genome shotgun (WGS) entry which is preliminary data.</text>
</comment>
<feature type="transmembrane region" description="Helical" evidence="5">
    <location>
        <begin position="104"/>
        <end position="123"/>
    </location>
</feature>
<dbReference type="HAMAP" id="MF_00445">
    <property type="entry name" value="NDH1_NuoN_1"/>
    <property type="match status" value="1"/>
</dbReference>
<gene>
    <name evidence="5" type="primary">nuoN</name>
    <name evidence="8" type="ORF">LX80_02239</name>
</gene>
<feature type="transmembrane region" description="Helical" evidence="5">
    <location>
        <begin position="235"/>
        <end position="259"/>
    </location>
</feature>
<feature type="transmembrane region" description="Helical" evidence="5">
    <location>
        <begin position="160"/>
        <end position="181"/>
    </location>
</feature>
<keyword evidence="5" id="KW-0874">Quinone</keyword>
<feature type="transmembrane region" description="Helical" evidence="5">
    <location>
        <begin position="445"/>
        <end position="467"/>
    </location>
</feature>
<feature type="transmembrane region" description="Helical" evidence="5">
    <location>
        <begin position="43"/>
        <end position="60"/>
    </location>
</feature>
<feature type="transmembrane region" description="Helical" evidence="5">
    <location>
        <begin position="201"/>
        <end position="223"/>
    </location>
</feature>
<comment type="catalytic activity">
    <reaction evidence="5">
        <text>a quinone + NADH + 5 H(+)(in) = a quinol + NAD(+) + 4 H(+)(out)</text>
        <dbReference type="Rhea" id="RHEA:57888"/>
        <dbReference type="ChEBI" id="CHEBI:15378"/>
        <dbReference type="ChEBI" id="CHEBI:24646"/>
        <dbReference type="ChEBI" id="CHEBI:57540"/>
        <dbReference type="ChEBI" id="CHEBI:57945"/>
        <dbReference type="ChEBI" id="CHEBI:132124"/>
    </reaction>
</comment>
<evidence type="ECO:0000256" key="3">
    <source>
        <dbReference type="ARBA" id="ARBA00022989"/>
    </source>
</evidence>
<keyword evidence="3 5" id="KW-1133">Transmembrane helix</keyword>
<evidence type="ECO:0000313" key="9">
    <source>
        <dbReference type="Proteomes" id="UP000249720"/>
    </source>
</evidence>
<reference evidence="8 9" key="1">
    <citation type="submission" date="2018-06" db="EMBL/GenBank/DDBJ databases">
        <title>Genomic Encyclopedia of Archaeal and Bacterial Type Strains, Phase II (KMG-II): from individual species to whole genera.</title>
        <authorList>
            <person name="Goeker M."/>
        </authorList>
    </citation>
    <scope>NUCLEOTIDE SEQUENCE [LARGE SCALE GENOMIC DNA]</scope>
    <source>
        <strain evidence="8 9">DSM 23241</strain>
    </source>
</reference>